<dbReference type="EMBL" id="JAPFFI010000013">
    <property type="protein sequence ID" value="KAJ6371498.1"/>
    <property type="molecule type" value="Genomic_DNA"/>
</dbReference>
<evidence type="ECO:0000313" key="2">
    <source>
        <dbReference type="EMBL" id="KAJ6371498.1"/>
    </source>
</evidence>
<name>A0ABQ9B324_9ROSI</name>
<dbReference type="InterPro" id="IPR045849">
    <property type="entry name" value="IP5P_plant"/>
</dbReference>
<evidence type="ECO:0000256" key="1">
    <source>
        <dbReference type="ARBA" id="ARBA00022801"/>
    </source>
</evidence>
<reference evidence="2" key="1">
    <citation type="submission" date="2022-10" db="EMBL/GenBank/DDBJ databases">
        <authorList>
            <person name="Hyden B.L."/>
            <person name="Feng K."/>
            <person name="Yates T."/>
            <person name="Jawdy S."/>
            <person name="Smart L.B."/>
            <person name="Muchero W."/>
        </authorList>
    </citation>
    <scope>NUCLEOTIDE SEQUENCE</scope>
    <source>
        <tissue evidence="2">Shoot tip</tissue>
    </source>
</reference>
<evidence type="ECO:0000313" key="3">
    <source>
        <dbReference type="Proteomes" id="UP001141253"/>
    </source>
</evidence>
<protein>
    <submittedName>
        <fullName evidence="2">Uncharacterized protein</fullName>
    </submittedName>
</protein>
<proteinExistence type="predicted"/>
<dbReference type="Proteomes" id="UP001141253">
    <property type="component" value="Chromosome 17"/>
</dbReference>
<gene>
    <name evidence="2" type="ORF">OIU77_001910</name>
</gene>
<organism evidence="2 3">
    <name type="scientific">Salix suchowensis</name>
    <dbReference type="NCBI Taxonomy" id="1278906"/>
    <lineage>
        <taxon>Eukaryota</taxon>
        <taxon>Viridiplantae</taxon>
        <taxon>Streptophyta</taxon>
        <taxon>Embryophyta</taxon>
        <taxon>Tracheophyta</taxon>
        <taxon>Spermatophyta</taxon>
        <taxon>Magnoliopsida</taxon>
        <taxon>eudicotyledons</taxon>
        <taxon>Gunneridae</taxon>
        <taxon>Pentapetalae</taxon>
        <taxon>rosids</taxon>
        <taxon>fabids</taxon>
        <taxon>Malpighiales</taxon>
        <taxon>Salicaceae</taxon>
        <taxon>Saliceae</taxon>
        <taxon>Salix</taxon>
    </lineage>
</organism>
<reference evidence="2" key="2">
    <citation type="journal article" date="2023" name="Int. J. Mol. Sci.">
        <title>De Novo Assembly and Annotation of 11 Diverse Shrub Willow (Salix) Genomes Reveals Novel Gene Organization in Sex-Linked Regions.</title>
        <authorList>
            <person name="Hyden B."/>
            <person name="Feng K."/>
            <person name="Yates T.B."/>
            <person name="Jawdy S."/>
            <person name="Cereghino C."/>
            <person name="Smart L.B."/>
            <person name="Muchero W."/>
        </authorList>
    </citation>
    <scope>NUCLEOTIDE SEQUENCE</scope>
    <source>
        <tissue evidence="2">Shoot tip</tissue>
    </source>
</reference>
<dbReference type="PANTHER" id="PTHR45666">
    <property type="entry name" value="TYPE IV INOSITOL POLYPHOSPHATE 5-PHOSPHATASE 9"/>
    <property type="match status" value="1"/>
</dbReference>
<sequence length="119" mass="13538">MMTSIDRWRWIHAFQFQIVNVLAEDEPKKICFSFHLKNVYVMHVRIFVGAWNVVGRSPVGSLAVDVSDWLNLKDAADMFQEILPLKTINVIGVEDPTEATNWNCTPEINTSSIVCGTQQ</sequence>
<accession>A0ABQ9B324</accession>
<keyword evidence="1" id="KW-0378">Hydrolase</keyword>
<keyword evidence="3" id="KW-1185">Reference proteome</keyword>
<dbReference type="PANTHER" id="PTHR45666:SF7">
    <property type="entry name" value="TYPE IV INOSITOL POLYPHOSPHATE 5-PHOSPHATASE 6-LIKE"/>
    <property type="match status" value="1"/>
</dbReference>
<comment type="caution">
    <text evidence="2">The sequence shown here is derived from an EMBL/GenBank/DDBJ whole genome shotgun (WGS) entry which is preliminary data.</text>
</comment>